<evidence type="ECO:0000313" key="1">
    <source>
        <dbReference type="EMBL" id="KCW65354.1"/>
    </source>
</evidence>
<sequence>MAAESLPAHLRQMLHGLSLDEFYCFHRADRRVYSRLVINLNRDLNQSVQVMGLLIWLERAGRDQTLVATVLRWPDSVLNALADEAVECLICMQRDEFLSPSRSSDMCFTRNLTNREIGLGFFHKHRALILQAISKVINEVCVLAFFDIMQKVVQNRARTSNANAKSGNFAHPSEQGYGDQSVYPIPPAPYRGIGVGPPNVPSSFIPLFRKGGYLDLIFGEDYEQEAQTFNDSYFLSGETSYSQIEDDAGVPPDERTIFLTFSKGYPIPENEVREYFTRRFGNFIEELHMQEVPPEEQALYARVVVRPASLIDTILSSRSKAKFTINGKHVWARRYVRKTVKSPPLTAHGVPSPPEQP</sequence>
<proteinExistence type="predicted"/>
<dbReference type="AlphaFoldDB" id="A0A059BH36"/>
<dbReference type="Gramene" id="KCW65354">
    <property type="protein sequence ID" value="KCW65354"/>
    <property type="gene ID" value="EUGRSUZ_G02794"/>
</dbReference>
<protein>
    <recommendedName>
        <fullName evidence="2">RRM domain-containing protein</fullName>
    </recommendedName>
</protein>
<evidence type="ECO:0008006" key="2">
    <source>
        <dbReference type="Google" id="ProtNLM"/>
    </source>
</evidence>
<dbReference type="STRING" id="71139.A0A059BH36"/>
<dbReference type="PANTHER" id="PTHR33527">
    <property type="entry name" value="OS07G0274300 PROTEIN"/>
    <property type="match status" value="1"/>
</dbReference>
<name>A0A059BH36_EUCGR</name>
<reference evidence="1" key="1">
    <citation type="submission" date="2013-07" db="EMBL/GenBank/DDBJ databases">
        <title>The genome of Eucalyptus grandis.</title>
        <authorList>
            <person name="Schmutz J."/>
            <person name="Hayes R."/>
            <person name="Myburg A."/>
            <person name="Tuskan G."/>
            <person name="Grattapaglia D."/>
            <person name="Rokhsar D.S."/>
        </authorList>
    </citation>
    <scope>NUCLEOTIDE SEQUENCE</scope>
    <source>
        <tissue evidence="1">Leaf extractions</tissue>
    </source>
</reference>
<accession>A0A059BH36</accession>
<dbReference type="OMA" id="IVTPMDK"/>
<dbReference type="PANTHER" id="PTHR33527:SF28">
    <property type="entry name" value="GB|AAD43168.1"/>
    <property type="match status" value="1"/>
</dbReference>
<dbReference type="InParanoid" id="A0A059BH36"/>
<gene>
    <name evidence="1" type="ORF">EUGRSUZ_G02794</name>
</gene>
<organism evidence="1">
    <name type="scientific">Eucalyptus grandis</name>
    <name type="common">Flooded gum</name>
    <dbReference type="NCBI Taxonomy" id="71139"/>
    <lineage>
        <taxon>Eukaryota</taxon>
        <taxon>Viridiplantae</taxon>
        <taxon>Streptophyta</taxon>
        <taxon>Embryophyta</taxon>
        <taxon>Tracheophyta</taxon>
        <taxon>Spermatophyta</taxon>
        <taxon>Magnoliopsida</taxon>
        <taxon>eudicotyledons</taxon>
        <taxon>Gunneridae</taxon>
        <taxon>Pentapetalae</taxon>
        <taxon>rosids</taxon>
        <taxon>malvids</taxon>
        <taxon>Myrtales</taxon>
        <taxon>Myrtaceae</taxon>
        <taxon>Myrtoideae</taxon>
        <taxon>Eucalypteae</taxon>
        <taxon>Eucalyptus</taxon>
    </lineage>
</organism>
<dbReference type="EMBL" id="KK198759">
    <property type="protein sequence ID" value="KCW65354.1"/>
    <property type="molecule type" value="Genomic_DNA"/>
</dbReference>
<dbReference type="eggNOG" id="ENOG502SPGG">
    <property type="taxonomic scope" value="Eukaryota"/>
</dbReference>